<keyword evidence="1" id="KW-0812">Transmembrane</keyword>
<dbReference type="EMBL" id="JBHTIT010000001">
    <property type="protein sequence ID" value="MFD0949163.1"/>
    <property type="molecule type" value="Genomic_DNA"/>
</dbReference>
<keyword evidence="3" id="KW-1185">Reference proteome</keyword>
<accession>A0ABW3HCI9</accession>
<feature type="transmembrane region" description="Helical" evidence="1">
    <location>
        <begin position="108"/>
        <end position="126"/>
    </location>
</feature>
<keyword evidence="1" id="KW-0472">Membrane</keyword>
<comment type="caution">
    <text evidence="2">The sequence shown here is derived from an EMBL/GenBank/DDBJ whole genome shotgun (WGS) entry which is preliminary data.</text>
</comment>
<organism evidence="2 3">
    <name type="scientific">Paraperlucidibaca wandonensis</name>
    <dbReference type="NCBI Taxonomy" id="1268273"/>
    <lineage>
        <taxon>Bacteria</taxon>
        <taxon>Pseudomonadati</taxon>
        <taxon>Pseudomonadota</taxon>
        <taxon>Gammaproteobacteria</taxon>
        <taxon>Moraxellales</taxon>
        <taxon>Moraxellaceae</taxon>
        <taxon>Paraperlucidibaca</taxon>
    </lineage>
</organism>
<name>A0ABW3HCI9_9GAMM</name>
<gene>
    <name evidence="2" type="ORF">ACFQ0F_01945</name>
</gene>
<protein>
    <submittedName>
        <fullName evidence="2">DUF6713 family protein</fullName>
    </submittedName>
</protein>
<dbReference type="Proteomes" id="UP001597044">
    <property type="component" value="Unassembled WGS sequence"/>
</dbReference>
<evidence type="ECO:0000256" key="1">
    <source>
        <dbReference type="SAM" id="Phobius"/>
    </source>
</evidence>
<sequence>MSSYKQPFWLRATFLIGVSLLFTHEMDAMTHSEWRVLPLTSWLEPEIGRVIFVSMHVPIFAIVLGWLSSRVPRRAIAAQFWVSVFLVVHVVLHLAFGSQSAYSFDGVLSNSLIFGSAICGATYLCFGQKGRNRRKASSEILEE</sequence>
<proteinExistence type="predicted"/>
<keyword evidence="1" id="KW-1133">Transmembrane helix</keyword>
<feature type="transmembrane region" description="Helical" evidence="1">
    <location>
        <begin position="48"/>
        <end position="68"/>
    </location>
</feature>
<evidence type="ECO:0000313" key="2">
    <source>
        <dbReference type="EMBL" id="MFD0949163.1"/>
    </source>
</evidence>
<reference evidence="3" key="1">
    <citation type="journal article" date="2019" name="Int. J. Syst. Evol. Microbiol.">
        <title>The Global Catalogue of Microorganisms (GCM) 10K type strain sequencing project: providing services to taxonomists for standard genome sequencing and annotation.</title>
        <authorList>
            <consortium name="The Broad Institute Genomics Platform"/>
            <consortium name="The Broad Institute Genome Sequencing Center for Infectious Disease"/>
            <person name="Wu L."/>
            <person name="Ma J."/>
        </authorList>
    </citation>
    <scope>NUCLEOTIDE SEQUENCE [LARGE SCALE GENOMIC DNA]</scope>
    <source>
        <strain evidence="3">CCUG 63419</strain>
    </source>
</reference>
<feature type="transmembrane region" description="Helical" evidence="1">
    <location>
        <begin position="75"/>
        <end position="96"/>
    </location>
</feature>
<dbReference type="InterPro" id="IPR046559">
    <property type="entry name" value="DUF6713"/>
</dbReference>
<evidence type="ECO:0000313" key="3">
    <source>
        <dbReference type="Proteomes" id="UP001597044"/>
    </source>
</evidence>
<dbReference type="Pfam" id="PF20460">
    <property type="entry name" value="DUF6713"/>
    <property type="match status" value="1"/>
</dbReference>
<dbReference type="RefSeq" id="WP_379068495.1">
    <property type="nucleotide sequence ID" value="NZ_JBHTIT010000001.1"/>
</dbReference>